<evidence type="ECO:0000256" key="11">
    <source>
        <dbReference type="RuleBase" id="RU365076"/>
    </source>
</evidence>
<dbReference type="GO" id="GO:0004663">
    <property type="term" value="F:Rab geranylgeranyltransferase activity"/>
    <property type="evidence" value="ECO:0007669"/>
    <property type="project" value="UniProtKB-UniRule"/>
</dbReference>
<protein>
    <recommendedName>
        <fullName evidence="10 11">Geranylgeranyl transferase type-2 subunit beta</fullName>
        <ecNumber evidence="3 11">2.5.1.60</ecNumber>
    </recommendedName>
</protein>
<dbReference type="AlphaFoldDB" id="A0A4P9ZZ69"/>
<dbReference type="InterPro" id="IPR001330">
    <property type="entry name" value="Prenyltrans"/>
</dbReference>
<organism evidence="13 14">
    <name type="scientific">Dimargaris cristalligena</name>
    <dbReference type="NCBI Taxonomy" id="215637"/>
    <lineage>
        <taxon>Eukaryota</taxon>
        <taxon>Fungi</taxon>
        <taxon>Fungi incertae sedis</taxon>
        <taxon>Zoopagomycota</taxon>
        <taxon>Kickxellomycotina</taxon>
        <taxon>Dimargaritomycetes</taxon>
        <taxon>Dimargaritales</taxon>
        <taxon>Dimargaritaceae</taxon>
        <taxon>Dimargaris</taxon>
    </lineage>
</organism>
<dbReference type="GO" id="GO:0072657">
    <property type="term" value="P:protein localization to membrane"/>
    <property type="evidence" value="ECO:0007669"/>
    <property type="project" value="UniProtKB-ARBA"/>
</dbReference>
<evidence type="ECO:0000256" key="10">
    <source>
        <dbReference type="ARBA" id="ARBA00069127"/>
    </source>
</evidence>
<dbReference type="InterPro" id="IPR008930">
    <property type="entry name" value="Terpenoid_cyclase/PrenylTrfase"/>
</dbReference>
<evidence type="ECO:0000256" key="2">
    <source>
        <dbReference type="ARBA" id="ARBA00011355"/>
    </source>
</evidence>
<sequence length="321" mass="35813">MSNHQFLRNLHIQFIEQLDKKQDALEYWYSEHLRLSGVYWGLTALQLMGCPDLLGRDAVIKYVLSCQHPNGGFGGHPDHDPHLLYTLSAIQILLMYDAMDHINTYAVVSFIQSLYDKDTGSFKGDRWGEIDTRFSYCAVACLSLLQALDSIDLPRVVEFILACRNVDGGFGSKPGAESHAGQVFCCVGALAIVRQLDSIDRDLLGTWLANRQLKNGGLNGRPQKLEDVCYSWWVLSSLSIIGRQHWIDRAKLRDFILSSQDPETGGIADRAGDVPDVFHTLFGIAGLSLLGYEDLEPVDPMYCLPLKLTEQLGLHSEPGSK</sequence>
<evidence type="ECO:0000313" key="14">
    <source>
        <dbReference type="Proteomes" id="UP000268162"/>
    </source>
</evidence>
<evidence type="ECO:0000256" key="7">
    <source>
        <dbReference type="ARBA" id="ARBA00022737"/>
    </source>
</evidence>
<dbReference type="Proteomes" id="UP000268162">
    <property type="component" value="Unassembled WGS sequence"/>
</dbReference>
<dbReference type="PANTHER" id="PTHR11774:SF11">
    <property type="entry name" value="GERANYLGERANYL TRANSFERASE TYPE-2 SUBUNIT BETA"/>
    <property type="match status" value="1"/>
</dbReference>
<dbReference type="InterPro" id="IPR026873">
    <property type="entry name" value="Ptb1"/>
</dbReference>
<evidence type="ECO:0000256" key="4">
    <source>
        <dbReference type="ARBA" id="ARBA00022602"/>
    </source>
</evidence>
<dbReference type="CDD" id="cd02894">
    <property type="entry name" value="GGTase-II"/>
    <property type="match status" value="1"/>
</dbReference>
<reference evidence="14" key="1">
    <citation type="journal article" date="2018" name="Nat. Microbiol.">
        <title>Leveraging single-cell genomics to expand the fungal tree of life.</title>
        <authorList>
            <person name="Ahrendt S.R."/>
            <person name="Quandt C.A."/>
            <person name="Ciobanu D."/>
            <person name="Clum A."/>
            <person name="Salamov A."/>
            <person name="Andreopoulos B."/>
            <person name="Cheng J.F."/>
            <person name="Woyke T."/>
            <person name="Pelin A."/>
            <person name="Henrissat B."/>
            <person name="Reynolds N.K."/>
            <person name="Benny G.L."/>
            <person name="Smith M.E."/>
            <person name="James T.Y."/>
            <person name="Grigoriev I.V."/>
        </authorList>
    </citation>
    <scope>NUCLEOTIDE SEQUENCE [LARGE SCALE GENOMIC DNA]</scope>
    <source>
        <strain evidence="14">RSA 468</strain>
    </source>
</reference>
<dbReference type="GO" id="GO:0005968">
    <property type="term" value="C:Rab-protein geranylgeranyltransferase complex"/>
    <property type="evidence" value="ECO:0007669"/>
    <property type="project" value="UniProtKB-UniRule"/>
</dbReference>
<comment type="similarity">
    <text evidence="1 11">Belongs to the protein prenyltransferase subunit beta family.</text>
</comment>
<evidence type="ECO:0000259" key="12">
    <source>
        <dbReference type="Pfam" id="PF00432"/>
    </source>
</evidence>
<evidence type="ECO:0000256" key="6">
    <source>
        <dbReference type="ARBA" id="ARBA00022723"/>
    </source>
</evidence>
<dbReference type="FunFam" id="1.50.10.20:FF:000012">
    <property type="entry name" value="Geranylgeranyl transferase type-2 subunit beta"/>
    <property type="match status" value="1"/>
</dbReference>
<evidence type="ECO:0000256" key="9">
    <source>
        <dbReference type="ARBA" id="ARBA00047658"/>
    </source>
</evidence>
<comment type="function">
    <text evidence="11">Catalyzes the transfer of a geranylgeranyl moiety from geranylgeranyl diphosphate to both cysteines of proteins with the C-terminal sequence -XXCC, -XCXC and -CCXX.</text>
</comment>
<dbReference type="InterPro" id="IPR045089">
    <property type="entry name" value="PGGT1B-like"/>
</dbReference>
<evidence type="ECO:0000256" key="8">
    <source>
        <dbReference type="ARBA" id="ARBA00022833"/>
    </source>
</evidence>
<evidence type="ECO:0000256" key="3">
    <source>
        <dbReference type="ARBA" id="ARBA00012656"/>
    </source>
</evidence>
<dbReference type="Pfam" id="PF00432">
    <property type="entry name" value="Prenyltrans"/>
    <property type="match status" value="1"/>
</dbReference>
<dbReference type="SUPFAM" id="SSF48239">
    <property type="entry name" value="Terpenoid cyclases/Protein prenyltransferases"/>
    <property type="match status" value="1"/>
</dbReference>
<evidence type="ECO:0000256" key="5">
    <source>
        <dbReference type="ARBA" id="ARBA00022679"/>
    </source>
</evidence>
<comment type="cofactor">
    <cofactor evidence="11">
        <name>Zn(2+)</name>
        <dbReference type="ChEBI" id="CHEBI:29105"/>
    </cofactor>
    <text evidence="11">Binds 1 zinc ion per subunit.</text>
</comment>
<evidence type="ECO:0000256" key="1">
    <source>
        <dbReference type="ARBA" id="ARBA00010497"/>
    </source>
</evidence>
<keyword evidence="5 11" id="KW-0808">Transferase</keyword>
<dbReference type="PANTHER" id="PTHR11774">
    <property type="entry name" value="GERANYLGERANYL TRANSFERASE TYPE BETA SUBUNIT"/>
    <property type="match status" value="1"/>
</dbReference>
<dbReference type="Gene3D" id="1.50.10.20">
    <property type="match status" value="1"/>
</dbReference>
<keyword evidence="8 11" id="KW-0862">Zinc</keyword>
<comment type="subunit">
    <text evidence="2">Heterodimer of an alpha and a beta subunit.</text>
</comment>
<keyword evidence="7" id="KW-0677">Repeat</keyword>
<dbReference type="GO" id="GO:0046872">
    <property type="term" value="F:metal ion binding"/>
    <property type="evidence" value="ECO:0007669"/>
    <property type="project" value="UniProtKB-KW"/>
</dbReference>
<feature type="domain" description="Prenyltransferase alpha-alpha toroid" evidence="12">
    <location>
        <begin position="6"/>
        <end position="304"/>
    </location>
</feature>
<keyword evidence="4 11" id="KW-0637">Prenyltransferase</keyword>
<dbReference type="EC" id="2.5.1.60" evidence="3 11"/>
<comment type="catalytic activity">
    <reaction evidence="9 11">
        <text>geranylgeranyl diphosphate + L-cysteinyl-[protein] = S-geranylgeranyl-L-cysteinyl-[protein] + diphosphate</text>
        <dbReference type="Rhea" id="RHEA:21240"/>
        <dbReference type="Rhea" id="RHEA-COMP:10131"/>
        <dbReference type="Rhea" id="RHEA-COMP:11537"/>
        <dbReference type="ChEBI" id="CHEBI:29950"/>
        <dbReference type="ChEBI" id="CHEBI:33019"/>
        <dbReference type="ChEBI" id="CHEBI:57533"/>
        <dbReference type="ChEBI" id="CHEBI:86021"/>
        <dbReference type="EC" id="2.5.1.60"/>
    </reaction>
</comment>
<accession>A0A4P9ZZ69</accession>
<proteinExistence type="inferred from homology"/>
<dbReference type="EMBL" id="ML002374">
    <property type="protein sequence ID" value="RKP38381.1"/>
    <property type="molecule type" value="Genomic_DNA"/>
</dbReference>
<dbReference type="STRING" id="215637.A0A4P9ZZ69"/>
<name>A0A4P9ZZ69_9FUNG</name>
<gene>
    <name evidence="13" type="ORF">BJ085DRAFT_42735</name>
</gene>
<evidence type="ECO:0000313" key="13">
    <source>
        <dbReference type="EMBL" id="RKP38381.1"/>
    </source>
</evidence>
<keyword evidence="14" id="KW-1185">Reference proteome</keyword>
<keyword evidence="6 11" id="KW-0479">Metal-binding</keyword>